<sequence>MKLPFRLEVVLTTSDEVLSLRSEVSALRERLDGLQADFNRVEFWYRSECLVNQELQDLLREHHIPFRDAISHMDG</sequence>
<dbReference type="AlphaFoldDB" id="A0A0H5Q095"/>
<name>A0A0H5Q095_9ZZZZ</name>
<evidence type="ECO:0000313" key="1">
    <source>
        <dbReference type="EMBL" id="CRY94825.1"/>
    </source>
</evidence>
<accession>A0A0H5Q095</accession>
<protein>
    <submittedName>
        <fullName evidence="1">Uncharacterized protein</fullName>
    </submittedName>
</protein>
<keyword evidence="1" id="KW-0614">Plasmid</keyword>
<organism evidence="1">
    <name type="scientific">uncultured prokaryote</name>
    <dbReference type="NCBI Taxonomy" id="198431"/>
    <lineage>
        <taxon>unclassified sequences</taxon>
        <taxon>environmental samples</taxon>
    </lineage>
</organism>
<reference evidence="1" key="2">
    <citation type="submission" date="2015-07" db="EMBL/GenBank/DDBJ databases">
        <title>Plasmids, circular viruses and viroids from rat gut.</title>
        <authorList>
            <person name="Jorgensen T.J."/>
            <person name="Hansen M.A."/>
            <person name="Xu Z."/>
            <person name="Tabak M.A."/>
            <person name="Sorensen S.J."/>
            <person name="Hansen L.H."/>
        </authorList>
    </citation>
    <scope>NUCLEOTIDE SEQUENCE</scope>
    <source>
        <plasmid evidence="1">pRGRH0373</plasmid>
    </source>
</reference>
<reference evidence="1" key="1">
    <citation type="submission" date="2015-06" db="EMBL/GenBank/DDBJ databases">
        <authorList>
            <person name="Joergensen T."/>
        </authorList>
    </citation>
    <scope>NUCLEOTIDE SEQUENCE</scope>
    <source>
        <plasmid evidence="1">pRGRH0373</plasmid>
    </source>
</reference>
<dbReference type="EMBL" id="LN853030">
    <property type="protein sequence ID" value="CRY94825.1"/>
    <property type="molecule type" value="Genomic_DNA"/>
</dbReference>
<proteinExistence type="predicted"/>
<geneLocation type="plasmid" evidence="1">
    <name>pRGRH0373</name>
</geneLocation>